<dbReference type="GO" id="GO:0005886">
    <property type="term" value="C:plasma membrane"/>
    <property type="evidence" value="ECO:0007669"/>
    <property type="project" value="UniProtKB-SubCell"/>
</dbReference>
<dbReference type="Pfam" id="PF25954">
    <property type="entry name" value="Beta-barrel_RND_2"/>
    <property type="match status" value="1"/>
</dbReference>
<comment type="subcellular location">
    <subcellularLocation>
        <location evidence="1">Cell inner membrane</location>
        <topology evidence="1">Lipid-anchor</topology>
    </subcellularLocation>
</comment>
<dbReference type="Proteomes" id="UP001158598">
    <property type="component" value="Chromosome"/>
</dbReference>
<dbReference type="Gene3D" id="2.40.30.170">
    <property type="match status" value="1"/>
</dbReference>
<protein>
    <submittedName>
        <fullName evidence="7">Membrane fusion protein, multidrug efflux system</fullName>
    </submittedName>
</protein>
<proteinExistence type="inferred from homology"/>
<dbReference type="Gene3D" id="2.40.50.100">
    <property type="match status" value="1"/>
</dbReference>
<dbReference type="PANTHER" id="PTHR30158">
    <property type="entry name" value="ACRA/E-RELATED COMPONENT OF DRUG EFFLUX TRANSPORTER"/>
    <property type="match status" value="1"/>
</dbReference>
<evidence type="ECO:0000256" key="1">
    <source>
        <dbReference type="ARBA" id="ARBA00004519"/>
    </source>
</evidence>
<dbReference type="Pfam" id="PF25967">
    <property type="entry name" value="RND-MFP_C"/>
    <property type="match status" value="1"/>
</dbReference>
<dbReference type="GO" id="GO:0046677">
    <property type="term" value="P:response to antibiotic"/>
    <property type="evidence" value="ECO:0007669"/>
    <property type="project" value="TreeGrafter"/>
</dbReference>
<dbReference type="InterPro" id="IPR058627">
    <property type="entry name" value="MdtA-like_C"/>
</dbReference>
<comment type="similarity">
    <text evidence="2">Belongs to the membrane fusion protein (MFP) (TC 8.A.1) family.</text>
</comment>
<organism evidence="7 8">
    <name type="scientific">Methylococcus capsulatus</name>
    <dbReference type="NCBI Taxonomy" id="414"/>
    <lineage>
        <taxon>Bacteria</taxon>
        <taxon>Pseudomonadati</taxon>
        <taxon>Pseudomonadota</taxon>
        <taxon>Gammaproteobacteria</taxon>
        <taxon>Methylococcales</taxon>
        <taxon>Methylococcaceae</taxon>
        <taxon>Methylococcus</taxon>
    </lineage>
</organism>
<dbReference type="FunFam" id="2.40.420.20:FF:000001">
    <property type="entry name" value="Efflux RND transporter periplasmic adaptor subunit"/>
    <property type="match status" value="1"/>
</dbReference>
<dbReference type="InterPro" id="IPR006143">
    <property type="entry name" value="RND_pump_MFP"/>
</dbReference>
<evidence type="ECO:0000313" key="8">
    <source>
        <dbReference type="Proteomes" id="UP001158598"/>
    </source>
</evidence>
<evidence type="ECO:0000259" key="4">
    <source>
        <dbReference type="Pfam" id="PF25917"/>
    </source>
</evidence>
<dbReference type="RefSeq" id="WP_017365312.1">
    <property type="nucleotide sequence ID" value="NZ_CP079096.1"/>
</dbReference>
<dbReference type="GO" id="GO:0022857">
    <property type="term" value="F:transmembrane transporter activity"/>
    <property type="evidence" value="ECO:0007669"/>
    <property type="project" value="InterPro"/>
</dbReference>
<evidence type="ECO:0000256" key="2">
    <source>
        <dbReference type="ARBA" id="ARBA00009477"/>
    </source>
</evidence>
<reference evidence="7" key="1">
    <citation type="submission" date="2023-03" db="EMBL/GenBank/DDBJ databases">
        <authorList>
            <person name="Pearce D."/>
        </authorList>
    </citation>
    <scope>NUCLEOTIDE SEQUENCE</scope>
    <source>
        <strain evidence="7">Mc</strain>
    </source>
</reference>
<dbReference type="InterPro" id="IPR058625">
    <property type="entry name" value="MdtA-like_BSH"/>
</dbReference>
<sequence>MNDIIHSRAVPMARIVAAIALLQVAGCGGGESGMAGLPTPKVEVSQPVRREILETDEYTGRLQAVESVEVRARVSGYLEQILFADGSRVKKGDLLFVVDPRPYVAQLQQAQAGLERARSRLKLARNHLQRAESPLKEQAISEEEYDTRRQSLVQALADVESARAEVDLARLNVEFTQVRAPIDGRISRKLLTAGNLVTADTTVLAGIVSVDPMYVYFDADERALLKYRRLELAGERKDGMPLEMGLLDEQGHPHRGYLDYVDPEVNAEMGTVRARGVIPNPDGLMEPGLFARVRIPGGSRHQGLLIPDRAIAMDQGKKYVMVVTADNRAEYRPVVTGRLYDGLRIVSDGLSPEDWVIVNGLQFVRPGTPVEATRIDMPEAAR</sequence>
<dbReference type="SUPFAM" id="SSF111369">
    <property type="entry name" value="HlyD-like secretion proteins"/>
    <property type="match status" value="1"/>
</dbReference>
<dbReference type="EMBL" id="OX458332">
    <property type="protein sequence ID" value="CAI8878638.1"/>
    <property type="molecule type" value="Genomic_DNA"/>
</dbReference>
<dbReference type="Pfam" id="PF25917">
    <property type="entry name" value="BSH_RND"/>
    <property type="match status" value="1"/>
</dbReference>
<feature type="domain" description="CusB-like beta-barrel" evidence="5">
    <location>
        <begin position="233"/>
        <end position="296"/>
    </location>
</feature>
<evidence type="ECO:0000259" key="6">
    <source>
        <dbReference type="Pfam" id="PF25967"/>
    </source>
</evidence>
<dbReference type="InterPro" id="IPR058792">
    <property type="entry name" value="Beta-barrel_RND_2"/>
</dbReference>
<name>A0AA35UMX8_METCP</name>
<dbReference type="NCBIfam" id="TIGR01730">
    <property type="entry name" value="RND_mfp"/>
    <property type="match status" value="1"/>
</dbReference>
<dbReference type="Gene3D" id="1.10.287.470">
    <property type="entry name" value="Helix hairpin bin"/>
    <property type="match status" value="1"/>
</dbReference>
<gene>
    <name evidence="7" type="ORF">MCNOR_3017</name>
</gene>
<dbReference type="AlphaFoldDB" id="A0AA35UMX8"/>
<evidence type="ECO:0000259" key="3">
    <source>
        <dbReference type="Pfam" id="PF25876"/>
    </source>
</evidence>
<evidence type="ECO:0000259" key="5">
    <source>
        <dbReference type="Pfam" id="PF25954"/>
    </source>
</evidence>
<evidence type="ECO:0000313" key="7">
    <source>
        <dbReference type="EMBL" id="CAI8878638.1"/>
    </source>
</evidence>
<dbReference type="Gene3D" id="2.40.420.20">
    <property type="match status" value="1"/>
</dbReference>
<feature type="domain" description="Multidrug resistance protein MdtA-like alpha-helical hairpin" evidence="3">
    <location>
        <begin position="106"/>
        <end position="176"/>
    </location>
</feature>
<dbReference type="Pfam" id="PF25876">
    <property type="entry name" value="HH_MFP_RND"/>
    <property type="match status" value="1"/>
</dbReference>
<dbReference type="InterPro" id="IPR058624">
    <property type="entry name" value="MdtA-like_HH"/>
</dbReference>
<feature type="domain" description="Multidrug resistance protein MdtA-like C-terminal permuted SH3" evidence="6">
    <location>
        <begin position="304"/>
        <end position="362"/>
    </location>
</feature>
<dbReference type="PANTHER" id="PTHR30158:SF10">
    <property type="entry name" value="CATION EFFLUX PUMP"/>
    <property type="match status" value="1"/>
</dbReference>
<accession>A0AA35UMX8</accession>
<feature type="domain" description="Multidrug resistance protein MdtA-like barrel-sandwich hybrid" evidence="4">
    <location>
        <begin position="67"/>
        <end position="202"/>
    </location>
</feature>